<dbReference type="AlphaFoldDB" id="A0A645G603"/>
<evidence type="ECO:0000313" key="1">
    <source>
        <dbReference type="EMBL" id="MPN21556.1"/>
    </source>
</evidence>
<gene>
    <name evidence="1" type="ORF">SDC9_168936</name>
</gene>
<organism evidence="1">
    <name type="scientific">bioreactor metagenome</name>
    <dbReference type="NCBI Taxonomy" id="1076179"/>
    <lineage>
        <taxon>unclassified sequences</taxon>
        <taxon>metagenomes</taxon>
        <taxon>ecological metagenomes</taxon>
    </lineage>
</organism>
<comment type="caution">
    <text evidence="1">The sequence shown here is derived from an EMBL/GenBank/DDBJ whole genome shotgun (WGS) entry which is preliminary data.</text>
</comment>
<reference evidence="1" key="1">
    <citation type="submission" date="2019-08" db="EMBL/GenBank/DDBJ databases">
        <authorList>
            <person name="Kucharzyk K."/>
            <person name="Murdoch R.W."/>
            <person name="Higgins S."/>
            <person name="Loffler F."/>
        </authorList>
    </citation>
    <scope>NUCLEOTIDE SEQUENCE</scope>
</reference>
<accession>A0A645G603</accession>
<protein>
    <submittedName>
        <fullName evidence="1">Uncharacterized protein</fullName>
    </submittedName>
</protein>
<proteinExistence type="predicted"/>
<sequence length="107" mass="11898">MVQLERRLRTQLDQFTMLGAYLAPVQRFLCPVSPVLLQHEVAPVAQQLVPALIVELESQPVRLEQRVAKLLAPPLPDLPFVGLARGDKMNRPAPGIVEQGQIDGDER</sequence>
<name>A0A645G603_9ZZZZ</name>
<dbReference type="EMBL" id="VSSQ01069560">
    <property type="protein sequence ID" value="MPN21556.1"/>
    <property type="molecule type" value="Genomic_DNA"/>
</dbReference>